<dbReference type="Proteomes" id="UP001248134">
    <property type="component" value="Unassembled WGS sequence"/>
</dbReference>
<evidence type="ECO:0008006" key="3">
    <source>
        <dbReference type="Google" id="ProtNLM"/>
    </source>
</evidence>
<dbReference type="AlphaFoldDB" id="A0AAJ1Z4C6"/>
<proteinExistence type="predicted"/>
<evidence type="ECO:0000313" key="2">
    <source>
        <dbReference type="Proteomes" id="UP001248134"/>
    </source>
</evidence>
<evidence type="ECO:0000313" key="1">
    <source>
        <dbReference type="EMBL" id="MDR4329745.1"/>
    </source>
</evidence>
<gene>
    <name evidence="1" type="ORF">FOS08_29315</name>
</gene>
<dbReference type="EMBL" id="VLYX01000102">
    <property type="protein sequence ID" value="MDR4329745.1"/>
    <property type="molecule type" value="Genomic_DNA"/>
</dbReference>
<accession>A0AAJ1Z4C6</accession>
<organism evidence="1 2">
    <name type="scientific">Bacillus pseudomycoides</name>
    <dbReference type="NCBI Taxonomy" id="64104"/>
    <lineage>
        <taxon>Bacteria</taxon>
        <taxon>Bacillati</taxon>
        <taxon>Bacillota</taxon>
        <taxon>Bacilli</taxon>
        <taxon>Bacillales</taxon>
        <taxon>Bacillaceae</taxon>
        <taxon>Bacillus</taxon>
        <taxon>Bacillus cereus group</taxon>
    </lineage>
</organism>
<dbReference type="RefSeq" id="WP_309440630.1">
    <property type="nucleotide sequence ID" value="NZ_VLYX01000102.1"/>
</dbReference>
<reference evidence="1" key="1">
    <citation type="submission" date="2019-07" db="EMBL/GenBank/DDBJ databases">
        <title>Phylogenomic Reclassification of ATCC Bacillus Strains and Various Taxa within the Genus Bacillus.</title>
        <authorList>
            <person name="Riojas M.A."/>
            <person name="Frank A.M."/>
            <person name="Fenn S.L."/>
            <person name="King S.P."/>
            <person name="Brower S.M."/>
            <person name="Hazbon M.H."/>
        </authorList>
    </citation>
    <scope>NUCLEOTIDE SEQUENCE</scope>
    <source>
        <strain evidence="1">NR-12239</strain>
    </source>
</reference>
<comment type="caution">
    <text evidence="1">The sequence shown here is derived from an EMBL/GenBank/DDBJ whole genome shotgun (WGS) entry which is preliminary data.</text>
</comment>
<protein>
    <recommendedName>
        <fullName evidence="3">DUF4145 domain-containing protein</fullName>
    </recommendedName>
</protein>
<name>A0AAJ1Z4C6_9BACI</name>
<sequence>MRKILPGAISSHTQYGYLKVPKNVKSECPKCGKSSEFTLKTNFYQVTKRGLFAEGLCFECKKPSEFVIMFNDYMDRINEEVEVYIYSPSDLKDPSDQLERNKHVPIDLVRAYRSTLNVSQSKHNSAAAVMSKRVLESVLKHFLGEKSNGQTLSQQFEQLPKYIDLTKPIQDVGHLVHPDSPLYEMLELKQEIDDETVALLTELLEVLIQYLFVLPEKIESVHDKIEQKFKKV</sequence>